<dbReference type="InterPro" id="IPR036625">
    <property type="entry name" value="E3-bd_dom_sf"/>
</dbReference>
<dbReference type="InterPro" id="IPR000089">
    <property type="entry name" value="Biotin_lipoyl"/>
</dbReference>
<dbReference type="Pfam" id="PF00198">
    <property type="entry name" value="2-oxoacid_dh"/>
    <property type="match status" value="1"/>
</dbReference>
<dbReference type="CDD" id="cd06849">
    <property type="entry name" value="lipoyl_domain"/>
    <property type="match status" value="1"/>
</dbReference>
<dbReference type="AlphaFoldDB" id="A0A841HW61"/>
<reference evidence="10 11" key="1">
    <citation type="submission" date="2020-08" db="EMBL/GenBank/DDBJ databases">
        <title>Genomic Encyclopedia of Type Strains, Phase IV (KMG-IV): sequencing the most valuable type-strain genomes for metagenomic binning, comparative biology and taxonomic classification.</title>
        <authorList>
            <person name="Goeker M."/>
        </authorList>
    </citation>
    <scope>NUCLEOTIDE SEQUENCE [LARGE SCALE GENOMIC DNA]</scope>
    <source>
        <strain evidence="10 11">DSM 26723</strain>
    </source>
</reference>
<evidence type="ECO:0000259" key="8">
    <source>
        <dbReference type="PROSITE" id="PS50968"/>
    </source>
</evidence>
<protein>
    <recommendedName>
        <fullName evidence="7">Dihydrolipoamide acetyltransferase component of pyruvate dehydrogenase complex</fullName>
        <ecNumber evidence="7">2.3.1.-</ecNumber>
    </recommendedName>
</protein>
<keyword evidence="5 7" id="KW-0450">Lipoyl</keyword>
<dbReference type="GO" id="GO:0005737">
    <property type="term" value="C:cytoplasm"/>
    <property type="evidence" value="ECO:0007669"/>
    <property type="project" value="TreeGrafter"/>
</dbReference>
<dbReference type="InterPro" id="IPR023213">
    <property type="entry name" value="CAT-like_dom_sf"/>
</dbReference>
<name>A0A841HW61_9GAMM</name>
<evidence type="ECO:0000313" key="11">
    <source>
        <dbReference type="Proteomes" id="UP000588068"/>
    </source>
</evidence>
<feature type="domain" description="Lipoyl-binding" evidence="8">
    <location>
        <begin position="3"/>
        <end position="78"/>
    </location>
</feature>
<dbReference type="Gene3D" id="3.30.559.10">
    <property type="entry name" value="Chloramphenicol acetyltransferase-like domain"/>
    <property type="match status" value="1"/>
</dbReference>
<evidence type="ECO:0000256" key="6">
    <source>
        <dbReference type="ARBA" id="ARBA00023315"/>
    </source>
</evidence>
<feature type="domain" description="Peripheral subunit-binding (PSBD)" evidence="9">
    <location>
        <begin position="130"/>
        <end position="167"/>
    </location>
</feature>
<evidence type="ECO:0000313" key="10">
    <source>
        <dbReference type="EMBL" id="MBB6096025.1"/>
    </source>
</evidence>
<dbReference type="GO" id="GO:0031405">
    <property type="term" value="F:lipoic acid binding"/>
    <property type="evidence" value="ECO:0007669"/>
    <property type="project" value="TreeGrafter"/>
</dbReference>
<comment type="caution">
    <text evidence="10">The sequence shown here is derived from an EMBL/GenBank/DDBJ whole genome shotgun (WGS) entry which is preliminary data.</text>
</comment>
<evidence type="ECO:0000256" key="1">
    <source>
        <dbReference type="ARBA" id="ARBA00001938"/>
    </source>
</evidence>
<dbReference type="PROSITE" id="PS00189">
    <property type="entry name" value="LIPOYL"/>
    <property type="match status" value="1"/>
</dbReference>
<dbReference type="SUPFAM" id="SSF52777">
    <property type="entry name" value="CoA-dependent acyltransferases"/>
    <property type="match status" value="1"/>
</dbReference>
<evidence type="ECO:0000256" key="5">
    <source>
        <dbReference type="ARBA" id="ARBA00022823"/>
    </source>
</evidence>
<accession>A0A841HW61</accession>
<dbReference type="PROSITE" id="PS51826">
    <property type="entry name" value="PSBD"/>
    <property type="match status" value="1"/>
</dbReference>
<dbReference type="Proteomes" id="UP000588068">
    <property type="component" value="Unassembled WGS sequence"/>
</dbReference>
<dbReference type="Pfam" id="PF02817">
    <property type="entry name" value="E3_binding"/>
    <property type="match status" value="1"/>
</dbReference>
<keyword evidence="10" id="KW-0670">Pyruvate</keyword>
<dbReference type="Pfam" id="PF00364">
    <property type="entry name" value="Biotin_lipoyl"/>
    <property type="match status" value="1"/>
</dbReference>
<comment type="similarity">
    <text evidence="2 7">Belongs to the 2-oxoacid dehydrogenase family.</text>
</comment>
<comment type="cofactor">
    <cofactor evidence="1 7">
        <name>(R)-lipoate</name>
        <dbReference type="ChEBI" id="CHEBI:83088"/>
    </cofactor>
</comment>
<keyword evidence="6 7" id="KW-0012">Acyltransferase</keyword>
<evidence type="ECO:0000256" key="7">
    <source>
        <dbReference type="RuleBase" id="RU003423"/>
    </source>
</evidence>
<keyword evidence="11" id="KW-1185">Reference proteome</keyword>
<dbReference type="Gene3D" id="2.40.50.100">
    <property type="match status" value="1"/>
</dbReference>
<dbReference type="SUPFAM" id="SSF51230">
    <property type="entry name" value="Single hybrid motif"/>
    <property type="match status" value="1"/>
</dbReference>
<comment type="subunit">
    <text evidence="3">Forms a 24-polypeptide structural core with octahedral symmetry.</text>
</comment>
<gene>
    <name evidence="10" type="ORF">HNQ60_004916</name>
</gene>
<dbReference type="PROSITE" id="PS50968">
    <property type="entry name" value="BIOTINYL_LIPOYL"/>
    <property type="match status" value="1"/>
</dbReference>
<dbReference type="InterPro" id="IPR011053">
    <property type="entry name" value="Single_hybrid_motif"/>
</dbReference>
<evidence type="ECO:0000256" key="3">
    <source>
        <dbReference type="ARBA" id="ARBA00011484"/>
    </source>
</evidence>
<dbReference type="Gene3D" id="4.10.320.10">
    <property type="entry name" value="E3-binding domain"/>
    <property type="match status" value="1"/>
</dbReference>
<dbReference type="GO" id="GO:0016407">
    <property type="term" value="F:acetyltransferase activity"/>
    <property type="evidence" value="ECO:0007669"/>
    <property type="project" value="TreeGrafter"/>
</dbReference>
<evidence type="ECO:0000256" key="2">
    <source>
        <dbReference type="ARBA" id="ARBA00007317"/>
    </source>
</evidence>
<dbReference type="InterPro" id="IPR001078">
    <property type="entry name" value="2-oxoacid_DH_actylTfrase"/>
</dbReference>
<dbReference type="PANTHER" id="PTHR43178:SF12">
    <property type="entry name" value="DIHYDROLIPOAMIDE ACETYLTRANSFERASE COMPONENT OF PYRUVATE DEHYDROGENASE COMPLEX"/>
    <property type="match status" value="1"/>
</dbReference>
<dbReference type="RefSeq" id="WP_184335404.1">
    <property type="nucleotide sequence ID" value="NZ_JACHHZ010000006.1"/>
</dbReference>
<keyword evidence="4 7" id="KW-0808">Transferase</keyword>
<dbReference type="InterPro" id="IPR050743">
    <property type="entry name" value="2-oxoacid_DH_E2_comp"/>
</dbReference>
<dbReference type="InterPro" id="IPR004167">
    <property type="entry name" value="PSBD"/>
</dbReference>
<proteinExistence type="inferred from homology"/>
<dbReference type="EMBL" id="JACHHZ010000006">
    <property type="protein sequence ID" value="MBB6096025.1"/>
    <property type="molecule type" value="Genomic_DNA"/>
</dbReference>
<evidence type="ECO:0000256" key="4">
    <source>
        <dbReference type="ARBA" id="ARBA00022679"/>
    </source>
</evidence>
<evidence type="ECO:0000259" key="9">
    <source>
        <dbReference type="PROSITE" id="PS51826"/>
    </source>
</evidence>
<dbReference type="SUPFAM" id="SSF47005">
    <property type="entry name" value="Peripheral subunit-binding domain of 2-oxo acid dehydrogenase complex"/>
    <property type="match status" value="1"/>
</dbReference>
<dbReference type="PANTHER" id="PTHR43178">
    <property type="entry name" value="DIHYDROLIPOAMIDE ACETYLTRANSFERASE COMPONENT OF PYRUVATE DEHYDROGENASE COMPLEX"/>
    <property type="match status" value="1"/>
</dbReference>
<dbReference type="EC" id="2.3.1.-" evidence="7"/>
<dbReference type="InterPro" id="IPR003016">
    <property type="entry name" value="2-oxoA_DH_lipoyl-BS"/>
</dbReference>
<organism evidence="10 11">
    <name type="scientific">Povalibacter uvarum</name>
    <dbReference type="NCBI Taxonomy" id="732238"/>
    <lineage>
        <taxon>Bacteria</taxon>
        <taxon>Pseudomonadati</taxon>
        <taxon>Pseudomonadota</taxon>
        <taxon>Gammaproteobacteria</taxon>
        <taxon>Steroidobacterales</taxon>
        <taxon>Steroidobacteraceae</taxon>
        <taxon>Povalibacter</taxon>
    </lineage>
</organism>
<sequence length="393" mass="41591">MNQHTFNLPDLGEGLPEAEIVSWHVKEGDQVQLDQPMLSVETAKAVVEVPSPYSGKIVRLHAKVGDTVKTGKPLVEFDLPAGSGPSPVTGHSPAAGQGMVVGHMASSDQEFVDRAIVRRSRGAAAPGRVRAAPAVRMLAKRLGIDLNTCKATGRHGLISVDDVLARANVSGGASSAPVVPGLTDADRLRGARKAMSASMSLSRDQIAMCTIFDDADIQSWHGRADITVRVIRAIAAGVRSEPGLNALFDPSGPSRKIMAQLHLAIAVDTADGLIVPVLRDVASQTPEQLRAALNDLKERTHNRTVAPDQMRDYTFTLSNFGTMAGRYATPLVVPPTVAILGSGRLQRDVVAGETGPEIHTRLPLSLTFDHRCITGGEACRFLGAVIADLQSPG</sequence>